<keyword evidence="13" id="KW-0460">Magnesium</keyword>
<comment type="similarity">
    <text evidence="13">Belongs to the protein kinase superfamily. Ser/Thr protein kinase family. MAP kinase subfamily.</text>
</comment>
<comment type="similarity">
    <text evidence="1">Belongs to the protein kinase superfamily. CMGC Ser/Thr protein kinase family. MAP kinase subfamily.</text>
</comment>
<feature type="domain" description="Protein kinase" evidence="14">
    <location>
        <begin position="32"/>
        <end position="320"/>
    </location>
</feature>
<reference evidence="15" key="1">
    <citation type="journal article" date="2022" name="Cell">
        <title>Repeat-based holocentromeres influence genome architecture and karyotype evolution.</title>
        <authorList>
            <person name="Hofstatter P.G."/>
            <person name="Thangavel G."/>
            <person name="Lux T."/>
            <person name="Neumann P."/>
            <person name="Vondrak T."/>
            <person name="Novak P."/>
            <person name="Zhang M."/>
            <person name="Costa L."/>
            <person name="Castellani M."/>
            <person name="Scott A."/>
            <person name="Toegelov H."/>
            <person name="Fuchs J."/>
            <person name="Mata-Sucre Y."/>
            <person name="Dias Y."/>
            <person name="Vanzela A.L.L."/>
            <person name="Huettel B."/>
            <person name="Almeida C.C.S."/>
            <person name="Simkova H."/>
            <person name="Souza G."/>
            <person name="Pedrosa-Harand A."/>
            <person name="Macas J."/>
            <person name="Mayer K.F.X."/>
            <person name="Houben A."/>
            <person name="Marques A."/>
        </authorList>
    </citation>
    <scope>NUCLEOTIDE SEQUENCE</scope>
    <source>
        <strain evidence="15">RhyBre1mFocal</strain>
    </source>
</reference>
<keyword evidence="16" id="KW-1185">Reference proteome</keyword>
<dbReference type="SUPFAM" id="SSF56112">
    <property type="entry name" value="Protein kinase-like (PK-like)"/>
    <property type="match status" value="1"/>
</dbReference>
<accession>A0A9Q0CUD9</accession>
<evidence type="ECO:0000259" key="14">
    <source>
        <dbReference type="PROSITE" id="PS50011"/>
    </source>
</evidence>
<dbReference type="GO" id="GO:0005524">
    <property type="term" value="F:ATP binding"/>
    <property type="evidence" value="ECO:0007669"/>
    <property type="project" value="UniProtKB-UniRule"/>
</dbReference>
<evidence type="ECO:0000256" key="1">
    <source>
        <dbReference type="ARBA" id="ARBA00008832"/>
    </source>
</evidence>
<evidence type="ECO:0000256" key="9">
    <source>
        <dbReference type="ARBA" id="ARBA00047592"/>
    </source>
</evidence>
<gene>
    <name evidence="15" type="ORF">LUZ63_000152</name>
</gene>
<dbReference type="SMART" id="SM00220">
    <property type="entry name" value="S_TKc"/>
    <property type="match status" value="1"/>
</dbReference>
<dbReference type="PROSITE" id="PS50011">
    <property type="entry name" value="PROTEIN_KINASE_DOM"/>
    <property type="match status" value="1"/>
</dbReference>
<evidence type="ECO:0000256" key="7">
    <source>
        <dbReference type="ARBA" id="ARBA00022777"/>
    </source>
</evidence>
<keyword evidence="3 12" id="KW-0723">Serine/threonine-protein kinase</keyword>
<comment type="cofactor">
    <cofactor evidence="13">
        <name>Mg(2+)</name>
        <dbReference type="ChEBI" id="CHEBI:18420"/>
    </cofactor>
</comment>
<dbReference type="PROSITE" id="PS00108">
    <property type="entry name" value="PROTEIN_KINASE_ST"/>
    <property type="match status" value="1"/>
</dbReference>
<dbReference type="InterPro" id="IPR017441">
    <property type="entry name" value="Protein_kinase_ATP_BS"/>
</dbReference>
<keyword evidence="8 11" id="KW-0067">ATP-binding</keyword>
<evidence type="ECO:0000256" key="10">
    <source>
        <dbReference type="ARBA" id="ARBA00048312"/>
    </source>
</evidence>
<dbReference type="InterPro" id="IPR050117">
    <property type="entry name" value="MAPK"/>
</dbReference>
<evidence type="ECO:0000313" key="16">
    <source>
        <dbReference type="Proteomes" id="UP001151287"/>
    </source>
</evidence>
<evidence type="ECO:0000256" key="11">
    <source>
        <dbReference type="PROSITE-ProRule" id="PRU10141"/>
    </source>
</evidence>
<dbReference type="Gene3D" id="1.10.510.10">
    <property type="entry name" value="Transferase(Phosphotransferase) domain 1"/>
    <property type="match status" value="1"/>
</dbReference>
<comment type="catalytic activity">
    <reaction evidence="10">
        <text>L-seryl-[protein] + ATP = O-phospho-L-seryl-[protein] + ADP + H(+)</text>
        <dbReference type="Rhea" id="RHEA:17989"/>
        <dbReference type="Rhea" id="RHEA-COMP:9863"/>
        <dbReference type="Rhea" id="RHEA-COMP:11604"/>
        <dbReference type="ChEBI" id="CHEBI:15378"/>
        <dbReference type="ChEBI" id="CHEBI:29999"/>
        <dbReference type="ChEBI" id="CHEBI:30616"/>
        <dbReference type="ChEBI" id="CHEBI:83421"/>
        <dbReference type="ChEBI" id="CHEBI:456216"/>
        <dbReference type="EC" id="2.7.11.24"/>
    </reaction>
</comment>
<protein>
    <recommendedName>
        <fullName evidence="2 13">Mitogen-activated protein kinase</fullName>
        <ecNumber evidence="2 13">2.7.11.24</ecNumber>
    </recommendedName>
</protein>
<organism evidence="15 16">
    <name type="scientific">Rhynchospora breviuscula</name>
    <dbReference type="NCBI Taxonomy" id="2022672"/>
    <lineage>
        <taxon>Eukaryota</taxon>
        <taxon>Viridiplantae</taxon>
        <taxon>Streptophyta</taxon>
        <taxon>Embryophyta</taxon>
        <taxon>Tracheophyta</taxon>
        <taxon>Spermatophyta</taxon>
        <taxon>Magnoliopsida</taxon>
        <taxon>Liliopsida</taxon>
        <taxon>Poales</taxon>
        <taxon>Cyperaceae</taxon>
        <taxon>Cyperoideae</taxon>
        <taxon>Rhynchosporeae</taxon>
        <taxon>Rhynchospora</taxon>
    </lineage>
</organism>
<evidence type="ECO:0000256" key="3">
    <source>
        <dbReference type="ARBA" id="ARBA00022527"/>
    </source>
</evidence>
<dbReference type="PROSITE" id="PS01351">
    <property type="entry name" value="MAPK"/>
    <property type="match status" value="1"/>
</dbReference>
<dbReference type="EMBL" id="JAMQYH010000001">
    <property type="protein sequence ID" value="KAJ1700373.1"/>
    <property type="molecule type" value="Genomic_DNA"/>
</dbReference>
<dbReference type="PROSITE" id="PS00107">
    <property type="entry name" value="PROTEIN_KINASE_ATP"/>
    <property type="match status" value="1"/>
</dbReference>
<sequence length="375" mass="43282">MAMMVDPPNGMGNHGKHYFTMWQTLFEIDTKYVPIKPIGRGAYGIVCSSINRETNEKVAIKKINNVFDNRVDALRTLRELKLLRHLRHENVIALKDIMMPPHRRSFKDVYLVYELMDTDLHQIIKSPQPLSDDHCQYFLFQLLRGLKYLHSANILHRDLKPGNLLVNANCDLKICDFGLARTNSTKTGQFMTEYVVTRWYRAPELLLCCDEYGTSIDVWSVGCIFAELLGRKPIFPGTECLNQLKLIINVLGTISEADMGFIDNPKARKYIKSLPYTPGMPLRGLYSKANPLAIDLLQRMLVFDPSKRITVDEALAHPYMSPLYDPAMNPPAEVPIDLEIDEEMGVDLIREKMWQEMLYYHPEVFWCPACCKYVW</sequence>
<dbReference type="InterPro" id="IPR011009">
    <property type="entry name" value="Kinase-like_dom_sf"/>
</dbReference>
<evidence type="ECO:0000313" key="15">
    <source>
        <dbReference type="EMBL" id="KAJ1700373.1"/>
    </source>
</evidence>
<keyword evidence="5 13" id="KW-0808">Transferase</keyword>
<dbReference type="EC" id="2.7.11.24" evidence="2 13"/>
<dbReference type="FunFam" id="3.30.200.20:FF:000046">
    <property type="entry name" value="Mitogen-activated protein kinase"/>
    <property type="match status" value="1"/>
</dbReference>
<dbReference type="InterPro" id="IPR000719">
    <property type="entry name" value="Prot_kinase_dom"/>
</dbReference>
<dbReference type="PANTHER" id="PTHR24055">
    <property type="entry name" value="MITOGEN-ACTIVATED PROTEIN KINASE"/>
    <property type="match status" value="1"/>
</dbReference>
<evidence type="ECO:0000256" key="12">
    <source>
        <dbReference type="RuleBase" id="RU000304"/>
    </source>
</evidence>
<name>A0A9Q0CUD9_9POAL</name>
<comment type="activity regulation">
    <text evidence="13">Activated by threonine and tyrosine phosphorylation.</text>
</comment>
<comment type="caution">
    <text evidence="15">The sequence shown here is derived from an EMBL/GenBank/DDBJ whole genome shotgun (WGS) entry which is preliminary data.</text>
</comment>
<dbReference type="InterPro" id="IPR003527">
    <property type="entry name" value="MAP_kinase_CS"/>
</dbReference>
<evidence type="ECO:0000256" key="8">
    <source>
        <dbReference type="ARBA" id="ARBA00022840"/>
    </source>
</evidence>
<dbReference type="GO" id="GO:0004707">
    <property type="term" value="F:MAP kinase activity"/>
    <property type="evidence" value="ECO:0007669"/>
    <property type="project" value="UniProtKB-EC"/>
</dbReference>
<feature type="binding site" evidence="11">
    <location>
        <position position="62"/>
    </location>
    <ligand>
        <name>ATP</name>
        <dbReference type="ChEBI" id="CHEBI:30616"/>
    </ligand>
</feature>
<dbReference type="Proteomes" id="UP001151287">
    <property type="component" value="Unassembled WGS sequence"/>
</dbReference>
<dbReference type="FunFam" id="1.10.510.10:FF:000206">
    <property type="entry name" value="Mitogen-activated protein kinase"/>
    <property type="match status" value="1"/>
</dbReference>
<dbReference type="Gene3D" id="3.30.200.20">
    <property type="entry name" value="Phosphorylase Kinase, domain 1"/>
    <property type="match status" value="1"/>
</dbReference>
<evidence type="ECO:0000256" key="6">
    <source>
        <dbReference type="ARBA" id="ARBA00022741"/>
    </source>
</evidence>
<keyword evidence="6 11" id="KW-0547">Nucleotide-binding</keyword>
<evidence type="ECO:0000256" key="2">
    <source>
        <dbReference type="ARBA" id="ARBA00012411"/>
    </source>
</evidence>
<keyword evidence="4" id="KW-0597">Phosphoprotein</keyword>
<dbReference type="AlphaFoldDB" id="A0A9Q0CUD9"/>
<dbReference type="InterPro" id="IPR008271">
    <property type="entry name" value="Ser/Thr_kinase_AS"/>
</dbReference>
<keyword evidence="7 13" id="KW-0418">Kinase</keyword>
<proteinExistence type="inferred from homology"/>
<comment type="catalytic activity">
    <reaction evidence="9 13">
        <text>L-threonyl-[protein] + ATP = O-phospho-L-threonyl-[protein] + ADP + H(+)</text>
        <dbReference type="Rhea" id="RHEA:46608"/>
        <dbReference type="Rhea" id="RHEA-COMP:11060"/>
        <dbReference type="Rhea" id="RHEA-COMP:11605"/>
        <dbReference type="ChEBI" id="CHEBI:15378"/>
        <dbReference type="ChEBI" id="CHEBI:30013"/>
        <dbReference type="ChEBI" id="CHEBI:30616"/>
        <dbReference type="ChEBI" id="CHEBI:61977"/>
        <dbReference type="ChEBI" id="CHEBI:456216"/>
        <dbReference type="EC" id="2.7.11.24"/>
    </reaction>
</comment>
<evidence type="ECO:0000256" key="5">
    <source>
        <dbReference type="ARBA" id="ARBA00022679"/>
    </source>
</evidence>
<dbReference type="OrthoDB" id="192887at2759"/>
<evidence type="ECO:0000256" key="4">
    <source>
        <dbReference type="ARBA" id="ARBA00022553"/>
    </source>
</evidence>
<dbReference type="Pfam" id="PF00069">
    <property type="entry name" value="Pkinase"/>
    <property type="match status" value="1"/>
</dbReference>
<dbReference type="CDD" id="cd07858">
    <property type="entry name" value="STKc_TEY_MAPK"/>
    <property type="match status" value="1"/>
</dbReference>
<evidence type="ECO:0000256" key="13">
    <source>
        <dbReference type="RuleBase" id="RU361165"/>
    </source>
</evidence>